<name>A0A8S0V2U5_OLEEU</name>
<reference evidence="1 2" key="1">
    <citation type="submission" date="2019-12" db="EMBL/GenBank/DDBJ databases">
        <authorList>
            <person name="Alioto T."/>
            <person name="Alioto T."/>
            <person name="Gomez Garrido J."/>
        </authorList>
    </citation>
    <scope>NUCLEOTIDE SEQUENCE [LARGE SCALE GENOMIC DNA]</scope>
</reference>
<comment type="caution">
    <text evidence="1">The sequence shown here is derived from an EMBL/GenBank/DDBJ whole genome shotgun (WGS) entry which is preliminary data.</text>
</comment>
<accession>A0A8S0V2U5</accession>
<organism evidence="1 2">
    <name type="scientific">Olea europaea subsp. europaea</name>
    <dbReference type="NCBI Taxonomy" id="158383"/>
    <lineage>
        <taxon>Eukaryota</taxon>
        <taxon>Viridiplantae</taxon>
        <taxon>Streptophyta</taxon>
        <taxon>Embryophyta</taxon>
        <taxon>Tracheophyta</taxon>
        <taxon>Spermatophyta</taxon>
        <taxon>Magnoliopsida</taxon>
        <taxon>eudicotyledons</taxon>
        <taxon>Gunneridae</taxon>
        <taxon>Pentapetalae</taxon>
        <taxon>asterids</taxon>
        <taxon>lamiids</taxon>
        <taxon>Lamiales</taxon>
        <taxon>Oleaceae</taxon>
        <taxon>Oleeae</taxon>
        <taxon>Olea</taxon>
    </lineage>
</organism>
<evidence type="ECO:0000313" key="2">
    <source>
        <dbReference type="Proteomes" id="UP000594638"/>
    </source>
</evidence>
<dbReference type="OrthoDB" id="77878at2759"/>
<proteinExistence type="predicted"/>
<dbReference type="EMBL" id="CACTIH010009104">
    <property type="protein sequence ID" value="CAA3024217.1"/>
    <property type="molecule type" value="Genomic_DNA"/>
</dbReference>
<evidence type="ECO:0000313" key="1">
    <source>
        <dbReference type="EMBL" id="CAA3024217.1"/>
    </source>
</evidence>
<keyword evidence="2" id="KW-1185">Reference proteome</keyword>
<dbReference type="AlphaFoldDB" id="A0A8S0V2U5"/>
<sequence>MAFRPVWMPSSLADLKHSVQSIGRIFTPLQAWGASYLIFFPRNDLAPCQIICIFARRLKDLGADGNGITHLM</sequence>
<gene>
    <name evidence="1" type="ORF">OLEA9_A097838</name>
</gene>
<dbReference type="Proteomes" id="UP000594638">
    <property type="component" value="Unassembled WGS sequence"/>
</dbReference>
<dbReference type="Gramene" id="OE9A097838T1">
    <property type="protein sequence ID" value="OE9A097838C1"/>
    <property type="gene ID" value="OE9A097838"/>
</dbReference>
<protein>
    <submittedName>
        <fullName evidence="1">Uncharacterized protein</fullName>
    </submittedName>
</protein>